<name>A0A9W7W4L7_9PEZI</name>
<gene>
    <name evidence="6" type="ORF">Tdes44962_MAKER01800</name>
</gene>
<feature type="transmembrane region" description="Helical" evidence="5">
    <location>
        <begin position="37"/>
        <end position="56"/>
    </location>
</feature>
<dbReference type="Proteomes" id="UP001138500">
    <property type="component" value="Unassembled WGS sequence"/>
</dbReference>
<keyword evidence="3 5" id="KW-1133">Transmembrane helix</keyword>
<dbReference type="Gene3D" id="1.20.1280.290">
    <property type="match status" value="2"/>
</dbReference>
<evidence type="ECO:0000313" key="6">
    <source>
        <dbReference type="EMBL" id="KAH9837446.1"/>
    </source>
</evidence>
<dbReference type="AlphaFoldDB" id="A0A9W7W4L7"/>
<dbReference type="InterPro" id="IPR006603">
    <property type="entry name" value="PQ-loop_rpt"/>
</dbReference>
<protein>
    <submittedName>
        <fullName evidence="6">PQ loop repeat protein</fullName>
    </submittedName>
</protein>
<feature type="transmembrane region" description="Helical" evidence="5">
    <location>
        <begin position="131"/>
        <end position="150"/>
    </location>
</feature>
<keyword evidence="7" id="KW-1185">Reference proteome</keyword>
<evidence type="ECO:0000313" key="7">
    <source>
        <dbReference type="Proteomes" id="UP001138500"/>
    </source>
</evidence>
<comment type="caution">
    <text evidence="6">The sequence shown here is derived from an EMBL/GenBank/DDBJ whole genome shotgun (WGS) entry which is preliminary data.</text>
</comment>
<dbReference type="PANTHER" id="PTHR16201">
    <property type="entry name" value="SEVEN TRANSMEMBRANE PROTEIN 1-RELATED"/>
    <property type="match status" value="1"/>
</dbReference>
<dbReference type="EMBL" id="RIBY02000779">
    <property type="protein sequence ID" value="KAH9837446.1"/>
    <property type="molecule type" value="Genomic_DNA"/>
</dbReference>
<evidence type="ECO:0000256" key="5">
    <source>
        <dbReference type="SAM" id="Phobius"/>
    </source>
</evidence>
<comment type="subcellular location">
    <subcellularLocation>
        <location evidence="1">Membrane</location>
        <topology evidence="1">Multi-pass membrane protein</topology>
    </subcellularLocation>
</comment>
<keyword evidence="4 5" id="KW-0472">Membrane</keyword>
<accession>A0A9W7W4L7</accession>
<feature type="transmembrane region" description="Helical" evidence="5">
    <location>
        <begin position="96"/>
        <end position="119"/>
    </location>
</feature>
<dbReference type="OrthoDB" id="407617at2759"/>
<feature type="transmembrane region" description="Helical" evidence="5">
    <location>
        <begin position="162"/>
        <end position="182"/>
    </location>
</feature>
<organism evidence="6 7">
    <name type="scientific">Teratosphaeria destructans</name>
    <dbReference type="NCBI Taxonomy" id="418781"/>
    <lineage>
        <taxon>Eukaryota</taxon>
        <taxon>Fungi</taxon>
        <taxon>Dikarya</taxon>
        <taxon>Ascomycota</taxon>
        <taxon>Pezizomycotina</taxon>
        <taxon>Dothideomycetes</taxon>
        <taxon>Dothideomycetidae</taxon>
        <taxon>Mycosphaerellales</taxon>
        <taxon>Teratosphaeriaceae</taxon>
        <taxon>Teratosphaeria</taxon>
    </lineage>
</organism>
<evidence type="ECO:0000256" key="4">
    <source>
        <dbReference type="ARBA" id="ARBA00023136"/>
    </source>
</evidence>
<proteinExistence type="predicted"/>
<feature type="transmembrane region" description="Helical" evidence="5">
    <location>
        <begin position="188"/>
        <end position="214"/>
    </location>
</feature>
<dbReference type="PANTHER" id="PTHR16201:SF37">
    <property type="entry name" value="PQ-LOOP REPEAT-CONTAINING PROTEIN"/>
    <property type="match status" value="1"/>
</dbReference>
<sequence>MDNPAVADTFGALGTACWCVQLMPQIWLNYRRHSAQGLSSAFMMFWACAGIPLGVYNITADLNIALKIQPQILTGLSLVTWSQCFYYQRKWTIPKALAVVLVVAAVMGGIEMALVFALRHGIERGIEWPKTLMAALAALLLAMGVLEQYISIWKHRSVEGISFPFCGIDALGDVTSIVSVVFEPNLAIVSLVAYAVEFVLWCGVFAFGAFYRFIPWVKKHSRKDEAQQHGQSEERFEDIAPQTLPSTSVFRTPSGEQELRSRILVAPALVV</sequence>
<dbReference type="GO" id="GO:0016020">
    <property type="term" value="C:membrane"/>
    <property type="evidence" value="ECO:0007669"/>
    <property type="project" value="UniProtKB-SubCell"/>
</dbReference>
<dbReference type="InterPro" id="IPR051415">
    <property type="entry name" value="LAAT-1"/>
</dbReference>
<evidence type="ECO:0000256" key="2">
    <source>
        <dbReference type="ARBA" id="ARBA00022692"/>
    </source>
</evidence>
<evidence type="ECO:0000256" key="1">
    <source>
        <dbReference type="ARBA" id="ARBA00004141"/>
    </source>
</evidence>
<keyword evidence="2 5" id="KW-0812">Transmembrane</keyword>
<reference evidence="6 7" key="2">
    <citation type="journal article" date="2021" name="Curr. Genet.">
        <title>Genetic response to nitrogen starvation in the aggressive Eucalyptus foliar pathogen Teratosphaeria destructans.</title>
        <authorList>
            <person name="Havenga M."/>
            <person name="Wingfield B.D."/>
            <person name="Wingfield M.J."/>
            <person name="Dreyer L.L."/>
            <person name="Roets F."/>
            <person name="Aylward J."/>
        </authorList>
    </citation>
    <scope>NUCLEOTIDE SEQUENCE [LARGE SCALE GENOMIC DNA]</scope>
    <source>
        <strain evidence="6">CMW44962</strain>
    </source>
</reference>
<dbReference type="SMART" id="SM00679">
    <property type="entry name" value="CTNS"/>
    <property type="match status" value="2"/>
</dbReference>
<reference evidence="6 7" key="1">
    <citation type="journal article" date="2018" name="IMA Fungus">
        <title>IMA Genome-F 10: Nine draft genome sequences of Claviceps purpurea s.lat., including C. arundinis, C. humidiphila, and C. cf. spartinae, pseudomolecules for the pitch canker pathogen Fusarium circinatum, draft genome of Davidsoniella eucalypti, Grosmannia galeiformis, Quambalaria eucalypti, and Teratosphaeria destructans.</title>
        <authorList>
            <person name="Wingfield B.D."/>
            <person name="Liu M."/>
            <person name="Nguyen H.D."/>
            <person name="Lane F.A."/>
            <person name="Morgan S.W."/>
            <person name="De Vos L."/>
            <person name="Wilken P.M."/>
            <person name="Duong T.A."/>
            <person name="Aylward J."/>
            <person name="Coetzee M.P."/>
            <person name="Dadej K."/>
            <person name="De Beer Z.W."/>
            <person name="Findlay W."/>
            <person name="Havenga M."/>
            <person name="Kolarik M."/>
            <person name="Menzies J.G."/>
            <person name="Naidoo K."/>
            <person name="Pochopski O."/>
            <person name="Shoukouhi P."/>
            <person name="Santana Q.C."/>
            <person name="Seifert K.A."/>
            <person name="Soal N."/>
            <person name="Steenkamp E.T."/>
            <person name="Tatham C.T."/>
            <person name="van der Nest M.A."/>
            <person name="Wingfield M.J."/>
        </authorList>
    </citation>
    <scope>NUCLEOTIDE SEQUENCE [LARGE SCALE GENOMIC DNA]</scope>
    <source>
        <strain evidence="6">CMW44962</strain>
    </source>
</reference>
<evidence type="ECO:0000256" key="3">
    <source>
        <dbReference type="ARBA" id="ARBA00022989"/>
    </source>
</evidence>
<dbReference type="Pfam" id="PF04193">
    <property type="entry name" value="PQ-loop"/>
    <property type="match status" value="2"/>
</dbReference>